<gene>
    <name evidence="1" type="ORF">SAMN05443144_1298</name>
</gene>
<dbReference type="AlphaFoldDB" id="A0A1M5K0E3"/>
<reference evidence="1 2" key="1">
    <citation type="submission" date="2016-11" db="EMBL/GenBank/DDBJ databases">
        <authorList>
            <person name="Jaros S."/>
            <person name="Januszkiewicz K."/>
            <person name="Wedrychowicz H."/>
        </authorList>
    </citation>
    <scope>NUCLEOTIDE SEQUENCE [LARGE SCALE GENOMIC DNA]</scope>
    <source>
        <strain evidence="1 2">DSM 21986</strain>
    </source>
</reference>
<evidence type="ECO:0000313" key="2">
    <source>
        <dbReference type="Proteomes" id="UP000184041"/>
    </source>
</evidence>
<dbReference type="STRING" id="1194090.SAMN05443144_1298"/>
<dbReference type="Proteomes" id="UP000184041">
    <property type="component" value="Unassembled WGS sequence"/>
</dbReference>
<accession>A0A1M5K0E3</accession>
<protein>
    <submittedName>
        <fullName evidence="1">Uncharacterized protein</fullName>
    </submittedName>
</protein>
<evidence type="ECO:0000313" key="1">
    <source>
        <dbReference type="EMBL" id="SHG46145.1"/>
    </source>
</evidence>
<keyword evidence="2" id="KW-1185">Reference proteome</keyword>
<sequence length="119" mass="13547">MITIVGYQEATNENGEPFNMLKLQGEVEMVQSEETGRHYATARKTMIASTFDDAMCEKLIGKEMPGAIEKVPCDPYEYEIPETGEKIILEHSWQYNPEPVSVSTEEHVFEGDRQQKVAF</sequence>
<dbReference type="RefSeq" id="WP_073068031.1">
    <property type="nucleotide sequence ID" value="NZ_FQUS01000029.1"/>
</dbReference>
<dbReference type="EMBL" id="FQUS01000029">
    <property type="protein sequence ID" value="SHG46145.1"/>
    <property type="molecule type" value="Genomic_DNA"/>
</dbReference>
<organism evidence="1 2">
    <name type="scientific">Fodinibius roseus</name>
    <dbReference type="NCBI Taxonomy" id="1194090"/>
    <lineage>
        <taxon>Bacteria</taxon>
        <taxon>Pseudomonadati</taxon>
        <taxon>Balneolota</taxon>
        <taxon>Balneolia</taxon>
        <taxon>Balneolales</taxon>
        <taxon>Balneolaceae</taxon>
        <taxon>Fodinibius</taxon>
    </lineage>
</organism>
<name>A0A1M5K0E3_9BACT</name>
<proteinExistence type="predicted"/>